<evidence type="ECO:0000313" key="2">
    <source>
        <dbReference type="EMBL" id="CAJ1938389.1"/>
    </source>
</evidence>
<dbReference type="EMBL" id="CAKOGP040000713">
    <property type="protein sequence ID" value="CAJ1938389.1"/>
    <property type="molecule type" value="Genomic_DNA"/>
</dbReference>
<organism evidence="2 3">
    <name type="scientific">Cylindrotheca closterium</name>
    <dbReference type="NCBI Taxonomy" id="2856"/>
    <lineage>
        <taxon>Eukaryota</taxon>
        <taxon>Sar</taxon>
        <taxon>Stramenopiles</taxon>
        <taxon>Ochrophyta</taxon>
        <taxon>Bacillariophyta</taxon>
        <taxon>Bacillariophyceae</taxon>
        <taxon>Bacillariophycidae</taxon>
        <taxon>Bacillariales</taxon>
        <taxon>Bacillariaceae</taxon>
        <taxon>Cylindrotheca</taxon>
    </lineage>
</organism>
<feature type="region of interest" description="Disordered" evidence="1">
    <location>
        <begin position="73"/>
        <end position="96"/>
    </location>
</feature>
<keyword evidence="3" id="KW-1185">Reference proteome</keyword>
<protein>
    <submittedName>
        <fullName evidence="2">Uncharacterized protein</fullName>
    </submittedName>
</protein>
<comment type="caution">
    <text evidence="2">The sequence shown here is derived from an EMBL/GenBank/DDBJ whole genome shotgun (WGS) entry which is preliminary data.</text>
</comment>
<accession>A0AAD2CN29</accession>
<gene>
    <name evidence="2" type="ORF">CYCCA115_LOCUS6108</name>
</gene>
<dbReference type="Proteomes" id="UP001295423">
    <property type="component" value="Unassembled WGS sequence"/>
</dbReference>
<evidence type="ECO:0000256" key="1">
    <source>
        <dbReference type="SAM" id="MobiDB-lite"/>
    </source>
</evidence>
<proteinExistence type="predicted"/>
<dbReference type="AlphaFoldDB" id="A0AAD2CN29"/>
<feature type="compositionally biased region" description="Polar residues" evidence="1">
    <location>
        <begin position="73"/>
        <end position="82"/>
    </location>
</feature>
<evidence type="ECO:0000313" key="3">
    <source>
        <dbReference type="Proteomes" id="UP001295423"/>
    </source>
</evidence>
<name>A0AAD2CN29_9STRA</name>
<reference evidence="2" key="1">
    <citation type="submission" date="2023-08" db="EMBL/GenBank/DDBJ databases">
        <authorList>
            <person name="Audoor S."/>
            <person name="Bilcke G."/>
        </authorList>
    </citation>
    <scope>NUCLEOTIDE SEQUENCE</scope>
</reference>
<sequence length="96" mass="11221">MNTNNATFCPFPFASLKPFENYSHDRVDICWNLPKSKIYWSCNVLILLPLYQFFLHDCQALFNMTHSLMSEQISNQKPTNGFSRRRRGSDLSPSKN</sequence>